<protein>
    <submittedName>
        <fullName evidence="1">Uncharacterized protein</fullName>
    </submittedName>
</protein>
<sequence length="190" mass="20430">MRRRLILRGAGRKKERLTTRAGIIAMTMCKSLVLGLAATASICTAGAALADSNKDAQAAQREAYVKSAGQKVTGVPESARITSVDPLGDHRVAFYTVDGSHKDVWLVTIDAACDQPVLADDHIVSLESGVARACQSVAIQSVDKRELGSRLHTVPRDRLASPADANLHTTDLRYETVFRTQAMTDSGRTK</sequence>
<accession>A0ABS2JTJ4</accession>
<dbReference type="Proteomes" id="UP001430065">
    <property type="component" value="Unassembled WGS sequence"/>
</dbReference>
<dbReference type="InterPro" id="IPR045500">
    <property type="entry name" value="DUF6491"/>
</dbReference>
<evidence type="ECO:0000313" key="2">
    <source>
        <dbReference type="Proteomes" id="UP001430065"/>
    </source>
</evidence>
<dbReference type="RefSeq" id="WP_204636777.1">
    <property type="nucleotide sequence ID" value="NZ_JADIKC010000006.1"/>
</dbReference>
<dbReference type="Pfam" id="PF20101">
    <property type="entry name" value="DUF6491"/>
    <property type="match status" value="1"/>
</dbReference>
<evidence type="ECO:0000313" key="1">
    <source>
        <dbReference type="EMBL" id="MBM7122327.1"/>
    </source>
</evidence>
<comment type="caution">
    <text evidence="1">The sequence shown here is derived from an EMBL/GenBank/DDBJ whole genome shotgun (WGS) entry which is preliminary data.</text>
</comment>
<name>A0ABS2JTJ4_9GAMM</name>
<reference evidence="1 2" key="1">
    <citation type="submission" date="2020-10" db="EMBL/GenBank/DDBJ databases">
        <title>Phylogeny of dyella-like bacteria.</title>
        <authorList>
            <person name="Fu J."/>
        </authorList>
    </citation>
    <scope>NUCLEOTIDE SEQUENCE [LARGE SCALE GENOMIC DNA]</scope>
    <source>
        <strain evidence="1 2">THG-B117</strain>
    </source>
</reference>
<proteinExistence type="predicted"/>
<organism evidence="1 2">
    <name type="scientific">Dyella kyungheensis</name>
    <dbReference type="NCBI Taxonomy" id="1242174"/>
    <lineage>
        <taxon>Bacteria</taxon>
        <taxon>Pseudomonadati</taxon>
        <taxon>Pseudomonadota</taxon>
        <taxon>Gammaproteobacteria</taxon>
        <taxon>Lysobacterales</taxon>
        <taxon>Rhodanobacteraceae</taxon>
        <taxon>Dyella</taxon>
    </lineage>
</organism>
<dbReference type="EMBL" id="JADIKC010000006">
    <property type="protein sequence ID" value="MBM7122327.1"/>
    <property type="molecule type" value="Genomic_DNA"/>
</dbReference>
<gene>
    <name evidence="1" type="ORF">ISP20_14260</name>
</gene>
<keyword evidence="2" id="KW-1185">Reference proteome</keyword>